<comment type="caution">
    <text evidence="2">The sequence shown here is derived from an EMBL/GenBank/DDBJ whole genome shotgun (WGS) entry which is preliminary data.</text>
</comment>
<dbReference type="InterPro" id="IPR004843">
    <property type="entry name" value="Calcineurin-like_PHP"/>
</dbReference>
<evidence type="ECO:0000313" key="3">
    <source>
        <dbReference type="Proteomes" id="UP000076874"/>
    </source>
</evidence>
<dbReference type="OrthoDB" id="550558at2759"/>
<proteinExistence type="predicted"/>
<dbReference type="EMBL" id="AZHD01000002">
    <property type="protein sequence ID" value="OAA67282.1"/>
    <property type="molecule type" value="Genomic_DNA"/>
</dbReference>
<dbReference type="PANTHER" id="PTHR37844">
    <property type="entry name" value="SER/THR PROTEIN PHOSPHATASE SUPERFAMILY (AFU_ORTHOLOGUE AFUA_1G14840)"/>
    <property type="match status" value="1"/>
</dbReference>
<protein>
    <recommendedName>
        <fullName evidence="1">Calcineurin-like phosphoesterase domain-containing protein</fullName>
    </recommendedName>
</protein>
<dbReference type="GO" id="GO:0016787">
    <property type="term" value="F:hydrolase activity"/>
    <property type="evidence" value="ECO:0007669"/>
    <property type="project" value="InterPro"/>
</dbReference>
<reference evidence="2 3" key="1">
    <citation type="journal article" date="2016" name="Genome Biol. Evol.">
        <title>Divergent and convergent evolution of fungal pathogenicity.</title>
        <authorList>
            <person name="Shang Y."/>
            <person name="Xiao G."/>
            <person name="Zheng P."/>
            <person name="Cen K."/>
            <person name="Zhan S."/>
            <person name="Wang C."/>
        </authorList>
    </citation>
    <scope>NUCLEOTIDE SEQUENCE [LARGE SCALE GENOMIC DNA]</scope>
    <source>
        <strain evidence="2 3">RCEF 264</strain>
    </source>
</reference>
<dbReference type="Proteomes" id="UP000076874">
    <property type="component" value="Unassembled WGS sequence"/>
</dbReference>
<evidence type="ECO:0000313" key="2">
    <source>
        <dbReference type="EMBL" id="OAA67282.1"/>
    </source>
</evidence>
<keyword evidence="3" id="KW-1185">Reference proteome</keyword>
<organism evidence="2 3">
    <name type="scientific">Niveomyces insectorum RCEF 264</name>
    <dbReference type="NCBI Taxonomy" id="1081102"/>
    <lineage>
        <taxon>Eukaryota</taxon>
        <taxon>Fungi</taxon>
        <taxon>Dikarya</taxon>
        <taxon>Ascomycota</taxon>
        <taxon>Pezizomycotina</taxon>
        <taxon>Sordariomycetes</taxon>
        <taxon>Hypocreomycetidae</taxon>
        <taxon>Hypocreales</taxon>
        <taxon>Cordycipitaceae</taxon>
        <taxon>Niveomyces</taxon>
    </lineage>
</organism>
<dbReference type="SUPFAM" id="SSF56300">
    <property type="entry name" value="Metallo-dependent phosphatases"/>
    <property type="match status" value="1"/>
</dbReference>
<name>A0A162JDB7_9HYPO</name>
<dbReference type="InterPro" id="IPR029052">
    <property type="entry name" value="Metallo-depent_PP-like"/>
</dbReference>
<dbReference type="Pfam" id="PF00149">
    <property type="entry name" value="Metallophos"/>
    <property type="match status" value="1"/>
</dbReference>
<dbReference type="PANTHER" id="PTHR37844:SF2">
    <property type="entry name" value="SER_THR PROTEIN PHOSPHATASE SUPERFAMILY (AFU_ORTHOLOGUE AFUA_1G14840)"/>
    <property type="match status" value="1"/>
</dbReference>
<accession>A0A162JDB7</accession>
<dbReference type="Gene3D" id="3.60.21.10">
    <property type="match status" value="1"/>
</dbReference>
<gene>
    <name evidence="2" type="ORF">SPI_01858</name>
</gene>
<evidence type="ECO:0000259" key="1">
    <source>
        <dbReference type="Pfam" id="PF00149"/>
    </source>
</evidence>
<sequence length="275" mass="30724">MAIQIMSDLHLEAPKAYDIFEIVPKAPVLALLGDIGNVEAHKSDMAGFIARQLRQFRAVLYVPGNHEAYQSTWPATLRILMEFEKEVRAQRAKDPALGGFVLLDRTAYRLQQDLGVVVLGCSLFSHVPPEAETAVSQGMNDFYQDANWTVAEHNAAHKRDLVWLNGAVEELGQLADVHSIIIMTHWSPSTDPRAQNPRYANDPNPIAAGFRTDLSREACFQAPKVKVWAFGHTHYNCDFVVERGSMAGPLRLVTNQRGYYFAQSQGYGNDKTLKV</sequence>
<feature type="domain" description="Calcineurin-like phosphoesterase" evidence="1">
    <location>
        <begin position="3"/>
        <end position="235"/>
    </location>
</feature>
<dbReference type="AlphaFoldDB" id="A0A162JDB7"/>